<gene>
    <name evidence="2" type="ORF">GRF63_10725</name>
</gene>
<sequence length="79" mass="8036">MKGLGLVLGMLVAPAAGAYLLGLAHPLLSLLVIIPLAIVAAIFAIVGLNRTQWEIDTALSGLPMLASSIVGGYLSSTHV</sequence>
<evidence type="ECO:0000313" key="3">
    <source>
        <dbReference type="Proteomes" id="UP000461409"/>
    </source>
</evidence>
<keyword evidence="1" id="KW-1133">Transmembrane helix</keyword>
<evidence type="ECO:0000313" key="2">
    <source>
        <dbReference type="EMBL" id="MWV28378.1"/>
    </source>
</evidence>
<keyword evidence="1" id="KW-0472">Membrane</keyword>
<dbReference type="RefSeq" id="WP_160485980.1">
    <property type="nucleotide sequence ID" value="NZ_WUBR01000002.1"/>
</dbReference>
<keyword evidence="3" id="KW-1185">Reference proteome</keyword>
<feature type="transmembrane region" description="Helical" evidence="1">
    <location>
        <begin position="27"/>
        <end position="48"/>
    </location>
</feature>
<proteinExistence type="predicted"/>
<dbReference type="AlphaFoldDB" id="A0A844XFN8"/>
<comment type="caution">
    <text evidence="2">The sequence shown here is derived from an EMBL/GenBank/DDBJ whole genome shotgun (WGS) entry which is preliminary data.</text>
</comment>
<name>A0A844XFN8_9SPHN</name>
<organism evidence="2 3">
    <name type="scientific">Aurantiacibacter rhizosphaerae</name>
    <dbReference type="NCBI Taxonomy" id="2691582"/>
    <lineage>
        <taxon>Bacteria</taxon>
        <taxon>Pseudomonadati</taxon>
        <taxon>Pseudomonadota</taxon>
        <taxon>Alphaproteobacteria</taxon>
        <taxon>Sphingomonadales</taxon>
        <taxon>Erythrobacteraceae</taxon>
        <taxon>Aurantiacibacter</taxon>
    </lineage>
</organism>
<accession>A0A844XFN8</accession>
<reference evidence="2 3" key="1">
    <citation type="submission" date="2019-12" db="EMBL/GenBank/DDBJ databases">
        <authorList>
            <person name="Lee S.D."/>
        </authorList>
    </citation>
    <scope>NUCLEOTIDE SEQUENCE [LARGE SCALE GENOMIC DNA]</scope>
    <source>
        <strain evidence="2 3">GH3-10</strain>
    </source>
</reference>
<reference evidence="2 3" key="2">
    <citation type="submission" date="2020-02" db="EMBL/GenBank/DDBJ databases">
        <title>Erythrobacter dongmakensis sp. nov., isolated from a tidal mudflat.</title>
        <authorList>
            <person name="Kim I.S."/>
        </authorList>
    </citation>
    <scope>NUCLEOTIDE SEQUENCE [LARGE SCALE GENOMIC DNA]</scope>
    <source>
        <strain evidence="2 3">GH3-10</strain>
    </source>
</reference>
<dbReference type="EMBL" id="WUBR01000002">
    <property type="protein sequence ID" value="MWV28378.1"/>
    <property type="molecule type" value="Genomic_DNA"/>
</dbReference>
<keyword evidence="1" id="KW-0812">Transmembrane</keyword>
<dbReference type="Proteomes" id="UP000461409">
    <property type="component" value="Unassembled WGS sequence"/>
</dbReference>
<protein>
    <submittedName>
        <fullName evidence="2">Uncharacterized protein</fullName>
    </submittedName>
</protein>
<evidence type="ECO:0000256" key="1">
    <source>
        <dbReference type="SAM" id="Phobius"/>
    </source>
</evidence>